<evidence type="ECO:0000256" key="5">
    <source>
        <dbReference type="SAM" id="MobiDB-lite"/>
    </source>
</evidence>
<dbReference type="PANTHER" id="PTHR10551:SF14">
    <property type="entry name" value="CELLULASE CONTAINING PROTEIN, EXPRESSED"/>
    <property type="match status" value="1"/>
</dbReference>
<dbReference type="GO" id="GO:0007163">
    <property type="term" value="P:establishment or maintenance of cell polarity"/>
    <property type="evidence" value="ECO:0007669"/>
    <property type="project" value="TreeGrafter"/>
</dbReference>
<dbReference type="InterPro" id="IPR017853">
    <property type="entry name" value="GH"/>
</dbReference>
<feature type="domain" description="Glycoside hydrolase family 5" evidence="6">
    <location>
        <begin position="4"/>
        <end position="86"/>
    </location>
</feature>
<dbReference type="SUPFAM" id="SSF51445">
    <property type="entry name" value="(Trans)glycosidases"/>
    <property type="match status" value="1"/>
</dbReference>
<sequence>MYFEFQNHWNTYIVEEDFKFISENGLNAIRIPVGWWIARDPAPPKPYVGGSLQALDSAFTWARKYGLKIIIDLHAVEGSQNGYENSSSRDGSLEWGLGKDR</sequence>
<dbReference type="GO" id="GO:0000272">
    <property type="term" value="P:polysaccharide catabolic process"/>
    <property type="evidence" value="ECO:0007669"/>
    <property type="project" value="InterPro"/>
</dbReference>
<proteinExistence type="inferred from homology"/>
<dbReference type="OrthoDB" id="62120at2759"/>
<dbReference type="GO" id="GO:0005737">
    <property type="term" value="C:cytoplasm"/>
    <property type="evidence" value="ECO:0007669"/>
    <property type="project" value="TreeGrafter"/>
</dbReference>
<comment type="caution">
    <text evidence="7">The sequence shown here is derived from an EMBL/GenBank/DDBJ whole genome shotgun (WGS) entry which is preliminary data.</text>
</comment>
<evidence type="ECO:0000256" key="1">
    <source>
        <dbReference type="ARBA" id="ARBA00005641"/>
    </source>
</evidence>
<keyword evidence="2 4" id="KW-0378">Hydrolase</keyword>
<evidence type="ECO:0000256" key="2">
    <source>
        <dbReference type="ARBA" id="ARBA00022801"/>
    </source>
</evidence>
<name>A0A7J7NQU7_9MAGN</name>
<dbReference type="EMBL" id="JACGCM010000666">
    <property type="protein sequence ID" value="KAF6169334.1"/>
    <property type="molecule type" value="Genomic_DNA"/>
</dbReference>
<evidence type="ECO:0000313" key="8">
    <source>
        <dbReference type="Proteomes" id="UP000541444"/>
    </source>
</evidence>
<dbReference type="GO" id="GO:0015629">
    <property type="term" value="C:actin cytoskeleton"/>
    <property type="evidence" value="ECO:0007669"/>
    <property type="project" value="TreeGrafter"/>
</dbReference>
<dbReference type="Pfam" id="PF00150">
    <property type="entry name" value="Cellulase"/>
    <property type="match status" value="1"/>
</dbReference>
<dbReference type="InterPro" id="IPR010431">
    <property type="entry name" value="Fascin"/>
</dbReference>
<dbReference type="GO" id="GO:0051015">
    <property type="term" value="F:actin filament binding"/>
    <property type="evidence" value="ECO:0007669"/>
    <property type="project" value="InterPro"/>
</dbReference>
<evidence type="ECO:0000259" key="6">
    <source>
        <dbReference type="Pfam" id="PF00150"/>
    </source>
</evidence>
<keyword evidence="3 4" id="KW-0326">Glycosidase</keyword>
<organism evidence="7 8">
    <name type="scientific">Kingdonia uniflora</name>
    <dbReference type="NCBI Taxonomy" id="39325"/>
    <lineage>
        <taxon>Eukaryota</taxon>
        <taxon>Viridiplantae</taxon>
        <taxon>Streptophyta</taxon>
        <taxon>Embryophyta</taxon>
        <taxon>Tracheophyta</taxon>
        <taxon>Spermatophyta</taxon>
        <taxon>Magnoliopsida</taxon>
        <taxon>Ranunculales</taxon>
        <taxon>Circaeasteraceae</taxon>
        <taxon>Kingdonia</taxon>
    </lineage>
</organism>
<gene>
    <name evidence="7" type="ORF">GIB67_028754</name>
</gene>
<dbReference type="AlphaFoldDB" id="A0A7J7NQU7"/>
<comment type="similarity">
    <text evidence="1 4">Belongs to the glycosyl hydrolase 5 (cellulase A) family.</text>
</comment>
<dbReference type="InterPro" id="IPR001547">
    <property type="entry name" value="Glyco_hydro_5"/>
</dbReference>
<reference evidence="7 8" key="1">
    <citation type="journal article" date="2020" name="IScience">
        <title>Genome Sequencing of the Endangered Kingdonia uniflora (Circaeasteraceae, Ranunculales) Reveals Potential Mechanisms of Evolutionary Specialization.</title>
        <authorList>
            <person name="Sun Y."/>
            <person name="Deng T."/>
            <person name="Zhang A."/>
            <person name="Moore M.J."/>
            <person name="Landis J.B."/>
            <person name="Lin N."/>
            <person name="Zhang H."/>
            <person name="Zhang X."/>
            <person name="Huang J."/>
            <person name="Zhang X."/>
            <person name="Sun H."/>
            <person name="Wang H."/>
        </authorList>
    </citation>
    <scope>NUCLEOTIDE SEQUENCE [LARGE SCALE GENOMIC DNA]</scope>
    <source>
        <strain evidence="7">TB1705</strain>
        <tissue evidence="7">Leaf</tissue>
    </source>
</reference>
<evidence type="ECO:0000256" key="3">
    <source>
        <dbReference type="ARBA" id="ARBA00023295"/>
    </source>
</evidence>
<accession>A0A7J7NQU7</accession>
<dbReference type="GO" id="GO:0016477">
    <property type="term" value="P:cell migration"/>
    <property type="evidence" value="ECO:0007669"/>
    <property type="project" value="TreeGrafter"/>
</dbReference>
<evidence type="ECO:0000256" key="4">
    <source>
        <dbReference type="RuleBase" id="RU361153"/>
    </source>
</evidence>
<protein>
    <recommendedName>
        <fullName evidence="6">Glycoside hydrolase family 5 domain-containing protein</fullName>
    </recommendedName>
</protein>
<feature type="compositionally biased region" description="Polar residues" evidence="5">
    <location>
        <begin position="80"/>
        <end position="90"/>
    </location>
</feature>
<feature type="region of interest" description="Disordered" evidence="5">
    <location>
        <begin position="80"/>
        <end position="101"/>
    </location>
</feature>
<evidence type="ECO:0000313" key="7">
    <source>
        <dbReference type="EMBL" id="KAF6169334.1"/>
    </source>
</evidence>
<dbReference type="Proteomes" id="UP000541444">
    <property type="component" value="Unassembled WGS sequence"/>
</dbReference>
<dbReference type="GO" id="GO:0051017">
    <property type="term" value="P:actin filament bundle assembly"/>
    <property type="evidence" value="ECO:0007669"/>
    <property type="project" value="TreeGrafter"/>
</dbReference>
<dbReference type="Gene3D" id="3.20.20.80">
    <property type="entry name" value="Glycosidases"/>
    <property type="match status" value="1"/>
</dbReference>
<dbReference type="GO" id="GO:0004553">
    <property type="term" value="F:hydrolase activity, hydrolyzing O-glycosyl compounds"/>
    <property type="evidence" value="ECO:0007669"/>
    <property type="project" value="InterPro"/>
</dbReference>
<keyword evidence="8" id="KW-1185">Reference proteome</keyword>
<dbReference type="PANTHER" id="PTHR10551">
    <property type="entry name" value="FASCIN"/>
    <property type="match status" value="1"/>
</dbReference>